<comment type="caution">
    <text evidence="3">The sequence shown here is derived from an EMBL/GenBank/DDBJ whole genome shotgun (WGS) entry which is preliminary data.</text>
</comment>
<dbReference type="PANTHER" id="PTHR34980">
    <property type="entry name" value="INNER MEMBRANE PROTEIN-RELATED-RELATED"/>
    <property type="match status" value="1"/>
</dbReference>
<proteinExistence type="predicted"/>
<dbReference type="GO" id="GO:0005886">
    <property type="term" value="C:plasma membrane"/>
    <property type="evidence" value="ECO:0007669"/>
    <property type="project" value="TreeGrafter"/>
</dbReference>
<name>A0A7Y7XYR3_9PSED</name>
<dbReference type="Proteomes" id="UP000517547">
    <property type="component" value="Unassembled WGS sequence"/>
</dbReference>
<feature type="region of interest" description="Disordered" evidence="1">
    <location>
        <begin position="272"/>
        <end position="296"/>
    </location>
</feature>
<protein>
    <submittedName>
        <fullName evidence="3">DUF805 domain-containing protein</fullName>
    </submittedName>
</protein>
<dbReference type="RefSeq" id="WP_017128658.1">
    <property type="nucleotide sequence ID" value="NZ_JACAOK010000014.1"/>
</dbReference>
<sequence length="296" mass="31309">MSNNRFKIVFDGALLPGVEQTTAQFNLAELFKTDVASVEKLFSGRPIALKRDLSSVEAHSYLEALRKTGIDARIEEEAPAVELSLADINELPPSVAPPATRIADSPYAPPTAQVGESLPTFGPLKAFTAKGRIGRLRYLAWSMVATFIALIAVAVIAIALSGSTSAGISLALIAMAVFIVCTIQIAIQRLHDIGWSGWLWLLTLVPFVGSVFPFVLAFYPGNAGANQYGAPPPPNSTAVKVLSVLAVIGIVAIIVFGAGGGVKDIEDRYNNEAASQSDNRDEAAEAAAPAVDYEKE</sequence>
<keyword evidence="2" id="KW-0812">Transmembrane</keyword>
<evidence type="ECO:0000313" key="3">
    <source>
        <dbReference type="EMBL" id="NWC14799.1"/>
    </source>
</evidence>
<feature type="transmembrane region" description="Helical" evidence="2">
    <location>
        <begin position="199"/>
        <end position="221"/>
    </location>
</feature>
<keyword evidence="2" id="KW-0472">Membrane</keyword>
<keyword evidence="2" id="KW-1133">Transmembrane helix</keyword>
<feature type="transmembrane region" description="Helical" evidence="2">
    <location>
        <begin position="138"/>
        <end position="160"/>
    </location>
</feature>
<feature type="transmembrane region" description="Helical" evidence="2">
    <location>
        <begin position="166"/>
        <end position="187"/>
    </location>
</feature>
<dbReference type="AlphaFoldDB" id="A0A7Y7XYR3"/>
<evidence type="ECO:0000256" key="2">
    <source>
        <dbReference type="SAM" id="Phobius"/>
    </source>
</evidence>
<organism evidence="3 4">
    <name type="scientific">Pseudomonas gingeri</name>
    <dbReference type="NCBI Taxonomy" id="117681"/>
    <lineage>
        <taxon>Bacteria</taxon>
        <taxon>Pseudomonadati</taxon>
        <taxon>Pseudomonadota</taxon>
        <taxon>Gammaproteobacteria</taxon>
        <taxon>Pseudomonadales</taxon>
        <taxon>Pseudomonadaceae</taxon>
        <taxon>Pseudomonas</taxon>
    </lineage>
</organism>
<dbReference type="Pfam" id="PF05656">
    <property type="entry name" value="DUF805"/>
    <property type="match status" value="1"/>
</dbReference>
<feature type="transmembrane region" description="Helical" evidence="2">
    <location>
        <begin position="241"/>
        <end position="262"/>
    </location>
</feature>
<dbReference type="PANTHER" id="PTHR34980:SF3">
    <property type="entry name" value="BLR8105 PROTEIN"/>
    <property type="match status" value="1"/>
</dbReference>
<dbReference type="EMBL" id="JACAQE010000004">
    <property type="protein sequence ID" value="NWC14799.1"/>
    <property type="molecule type" value="Genomic_DNA"/>
</dbReference>
<gene>
    <name evidence="3" type="ORF">HX845_14145</name>
</gene>
<reference evidence="3 4" key="1">
    <citation type="submission" date="2020-04" db="EMBL/GenBank/DDBJ databases">
        <title>Molecular characterization of pseudomonads from Agaricus bisporus reveal novel blotch 2 pathogens in Western Europe.</title>
        <authorList>
            <person name="Taparia T."/>
            <person name="Krijger M."/>
            <person name="Haynes E."/>
            <person name="Elpinstone J.G."/>
            <person name="Noble R."/>
            <person name="Van Der Wolf J."/>
        </authorList>
    </citation>
    <scope>NUCLEOTIDE SEQUENCE [LARGE SCALE GENOMIC DNA]</scope>
    <source>
        <strain evidence="3 4">IPO3738</strain>
    </source>
</reference>
<dbReference type="InterPro" id="IPR008523">
    <property type="entry name" value="DUF805"/>
</dbReference>
<dbReference type="GeneID" id="57660641"/>
<evidence type="ECO:0000256" key="1">
    <source>
        <dbReference type="SAM" id="MobiDB-lite"/>
    </source>
</evidence>
<evidence type="ECO:0000313" key="4">
    <source>
        <dbReference type="Proteomes" id="UP000517547"/>
    </source>
</evidence>
<accession>A0A7Y7XYR3</accession>